<dbReference type="PANTHER" id="PTHR46481">
    <property type="entry name" value="ZINC FINGER BED DOMAIN-CONTAINING PROTEIN 4"/>
    <property type="match status" value="1"/>
</dbReference>
<dbReference type="GO" id="GO:0046983">
    <property type="term" value="F:protein dimerization activity"/>
    <property type="evidence" value="ECO:0007669"/>
    <property type="project" value="InterPro"/>
</dbReference>
<keyword evidence="4" id="KW-0862">Zinc</keyword>
<dbReference type="GO" id="GO:0008270">
    <property type="term" value="F:zinc ion binding"/>
    <property type="evidence" value="ECO:0007669"/>
    <property type="project" value="UniProtKB-KW"/>
</dbReference>
<dbReference type="Pfam" id="PF05699">
    <property type="entry name" value="Dimer_Tnp_hAT"/>
    <property type="match status" value="1"/>
</dbReference>
<dbReference type="InterPro" id="IPR008906">
    <property type="entry name" value="HATC_C_dom"/>
</dbReference>
<dbReference type="EMBL" id="PGCJ01001181">
    <property type="protein sequence ID" value="PLW08122.1"/>
    <property type="molecule type" value="Genomic_DNA"/>
</dbReference>
<keyword evidence="2" id="KW-0479">Metal-binding</keyword>
<evidence type="ECO:0000256" key="2">
    <source>
        <dbReference type="ARBA" id="ARBA00022723"/>
    </source>
</evidence>
<dbReference type="Proteomes" id="UP000235388">
    <property type="component" value="Unassembled WGS sequence"/>
</dbReference>
<dbReference type="AlphaFoldDB" id="A0A2N5S4H3"/>
<keyword evidence="5" id="KW-0539">Nucleus</keyword>
<organism evidence="7 8">
    <name type="scientific">Puccinia coronata f. sp. avenae</name>
    <dbReference type="NCBI Taxonomy" id="200324"/>
    <lineage>
        <taxon>Eukaryota</taxon>
        <taxon>Fungi</taxon>
        <taxon>Dikarya</taxon>
        <taxon>Basidiomycota</taxon>
        <taxon>Pucciniomycotina</taxon>
        <taxon>Pucciniomycetes</taxon>
        <taxon>Pucciniales</taxon>
        <taxon>Pucciniaceae</taxon>
        <taxon>Puccinia</taxon>
    </lineage>
</organism>
<dbReference type="InterPro" id="IPR052035">
    <property type="entry name" value="ZnF_BED_domain_contain"/>
</dbReference>
<dbReference type="STRING" id="200324.A0A2N5S4H3"/>
<evidence type="ECO:0000313" key="8">
    <source>
        <dbReference type="Proteomes" id="UP000235388"/>
    </source>
</evidence>
<sequence length="225" mass="25176">MTFWRDNARFIQENYSKSLEDILATFHQVAKTFGEDITPAAPTPKIEESSSKGNLFQRRIFSTTKEVDSLDDEIKTYLREETEKSKKDILCYWKGRQDSFPTLAKMARCFLAIPATSAPSERVFSKGQSILSWERSSLKPNTVAKLLCLKDWYKVFGGPVPLDSASKILGSVKTTRVPSGGPQLFPDHLHPGGITQEIHPGDLNGGQPDLWTETMGDQMLAAKLH</sequence>
<keyword evidence="3" id="KW-0863">Zinc-finger</keyword>
<evidence type="ECO:0000256" key="1">
    <source>
        <dbReference type="ARBA" id="ARBA00004123"/>
    </source>
</evidence>
<feature type="domain" description="HAT C-terminal dimerisation" evidence="6">
    <location>
        <begin position="73"/>
        <end position="153"/>
    </location>
</feature>
<dbReference type="PANTHER" id="PTHR46481:SF10">
    <property type="entry name" value="ZINC FINGER BED DOMAIN-CONTAINING PROTEIN 39"/>
    <property type="match status" value="1"/>
</dbReference>
<evidence type="ECO:0000259" key="6">
    <source>
        <dbReference type="Pfam" id="PF05699"/>
    </source>
</evidence>
<evidence type="ECO:0000256" key="3">
    <source>
        <dbReference type="ARBA" id="ARBA00022771"/>
    </source>
</evidence>
<gene>
    <name evidence="7" type="ORF">PCANC_27639</name>
</gene>
<evidence type="ECO:0000256" key="4">
    <source>
        <dbReference type="ARBA" id="ARBA00022833"/>
    </source>
</evidence>
<proteinExistence type="predicted"/>
<evidence type="ECO:0000313" key="7">
    <source>
        <dbReference type="EMBL" id="PLW08122.1"/>
    </source>
</evidence>
<accession>A0A2N5S4H3</accession>
<reference evidence="7 8" key="1">
    <citation type="submission" date="2017-11" db="EMBL/GenBank/DDBJ databases">
        <title>De novo assembly and phasing of dikaryotic genomes from two isolates of Puccinia coronata f. sp. avenae, the causal agent of oat crown rust.</title>
        <authorList>
            <person name="Miller M.E."/>
            <person name="Zhang Y."/>
            <person name="Omidvar V."/>
            <person name="Sperschneider J."/>
            <person name="Schwessinger B."/>
            <person name="Raley C."/>
            <person name="Palmer J.M."/>
            <person name="Garnica D."/>
            <person name="Upadhyaya N."/>
            <person name="Rathjen J."/>
            <person name="Taylor J.M."/>
            <person name="Park R.F."/>
            <person name="Dodds P.N."/>
            <person name="Hirsch C.D."/>
            <person name="Kianian S.F."/>
            <person name="Figueroa M."/>
        </authorList>
    </citation>
    <scope>NUCLEOTIDE SEQUENCE [LARGE SCALE GENOMIC DNA]</scope>
    <source>
        <strain evidence="7">12NC29</strain>
    </source>
</reference>
<keyword evidence="8" id="KW-1185">Reference proteome</keyword>
<dbReference type="GO" id="GO:0005634">
    <property type="term" value="C:nucleus"/>
    <property type="evidence" value="ECO:0007669"/>
    <property type="project" value="UniProtKB-SubCell"/>
</dbReference>
<dbReference type="OrthoDB" id="3264316at2759"/>
<evidence type="ECO:0000256" key="5">
    <source>
        <dbReference type="ARBA" id="ARBA00023242"/>
    </source>
</evidence>
<comment type="subcellular location">
    <subcellularLocation>
        <location evidence="1">Nucleus</location>
    </subcellularLocation>
</comment>
<comment type="caution">
    <text evidence="7">The sequence shown here is derived from an EMBL/GenBank/DDBJ whole genome shotgun (WGS) entry which is preliminary data.</text>
</comment>
<dbReference type="SUPFAM" id="SSF53098">
    <property type="entry name" value="Ribonuclease H-like"/>
    <property type="match status" value="1"/>
</dbReference>
<protein>
    <recommendedName>
        <fullName evidence="6">HAT C-terminal dimerisation domain-containing protein</fullName>
    </recommendedName>
</protein>
<dbReference type="InterPro" id="IPR012337">
    <property type="entry name" value="RNaseH-like_sf"/>
</dbReference>
<name>A0A2N5S4H3_9BASI</name>